<accession>A0ABW2QRD0</accession>
<keyword evidence="5" id="KW-1133">Transmembrane helix</keyword>
<dbReference type="InterPro" id="IPR051310">
    <property type="entry name" value="MCP_chemotaxis"/>
</dbReference>
<keyword evidence="5" id="KW-0812">Transmembrane</keyword>
<keyword evidence="3" id="KW-0807">Transducer</keyword>
<evidence type="ECO:0000256" key="5">
    <source>
        <dbReference type="SAM" id="Phobius"/>
    </source>
</evidence>
<dbReference type="Gene3D" id="1.10.287.950">
    <property type="entry name" value="Methyl-accepting chemotaxis protein"/>
    <property type="match status" value="1"/>
</dbReference>
<name>A0ABW2QRD0_9BURK</name>
<sequence length="543" mass="56888">MSTHNTPAAGLAEQYQRGDRLMLVALLIYSLTAVGIVIAFDRPGIGLMGGVMWALGLALPGLLGYLMAPGSLATRMLMAFSLTSLVALQIQASAGLRETHFGVFVTLALVMVYLDWRPVLLSAVLFALHHVGFDRLQAAGWGLYCLSEPDFGLIVAHAAYVVIQTTFELFFVVRLGNSVRGNAEVASLAQRMQDPTHIVLDVASLEVNAPLARELKAVLGRTASAVQTVREAVQNIQTASSEIASGNQDLSQRTEQTASSLQQTASSMEQLTATVRQSADAARQANQLAGSAAEVAQRGGSVVQQVVGTMDAISDSSKKIADIIGVIDGIAFQTNILALNAAVEAARAGEQGRGFAVVAGEVRNLAQRSAQAAKEIKELINASVDRVQGGSELVQQAGATMQEIVQSVQRVSDIIGEISSAATEQSEGIAQVNTAVNQLDAMTQQNAALVEQSAAAATSLRDQADRMAQAVAVFRTGAVDHAPVAPATTPRKPPVPQVGPATTKPAPTRKAPLPQPRATAPRGSLARPGKPSPANDGGEWESF</sequence>
<dbReference type="Pfam" id="PF00015">
    <property type="entry name" value="MCPsignal"/>
    <property type="match status" value="1"/>
</dbReference>
<feature type="transmembrane region" description="Helical" evidence="5">
    <location>
        <begin position="102"/>
        <end position="131"/>
    </location>
</feature>
<evidence type="ECO:0000313" key="8">
    <source>
        <dbReference type="Proteomes" id="UP001596501"/>
    </source>
</evidence>
<evidence type="ECO:0000256" key="3">
    <source>
        <dbReference type="PROSITE-ProRule" id="PRU00284"/>
    </source>
</evidence>
<comment type="caution">
    <text evidence="7">The sequence shown here is derived from an EMBL/GenBank/DDBJ whole genome shotgun (WGS) entry which is preliminary data.</text>
</comment>
<dbReference type="PROSITE" id="PS50111">
    <property type="entry name" value="CHEMOTAXIS_TRANSDUC_2"/>
    <property type="match status" value="1"/>
</dbReference>
<dbReference type="EMBL" id="JBHTCA010000038">
    <property type="protein sequence ID" value="MFC7411616.1"/>
    <property type="molecule type" value="Genomic_DNA"/>
</dbReference>
<comment type="similarity">
    <text evidence="2">Belongs to the methyl-accepting chemotaxis (MCP) protein family.</text>
</comment>
<evidence type="ECO:0000259" key="6">
    <source>
        <dbReference type="PROSITE" id="PS50111"/>
    </source>
</evidence>
<evidence type="ECO:0000256" key="1">
    <source>
        <dbReference type="ARBA" id="ARBA00022481"/>
    </source>
</evidence>
<reference evidence="8" key="1">
    <citation type="journal article" date="2019" name="Int. J. Syst. Evol. Microbiol.">
        <title>The Global Catalogue of Microorganisms (GCM) 10K type strain sequencing project: providing services to taxonomists for standard genome sequencing and annotation.</title>
        <authorList>
            <consortium name="The Broad Institute Genomics Platform"/>
            <consortium name="The Broad Institute Genome Sequencing Center for Infectious Disease"/>
            <person name="Wu L."/>
            <person name="Ma J."/>
        </authorList>
    </citation>
    <scope>NUCLEOTIDE SEQUENCE [LARGE SCALE GENOMIC DNA]</scope>
    <source>
        <strain evidence="8">CGMCC 1.12371</strain>
    </source>
</reference>
<dbReference type="CDD" id="cd11386">
    <property type="entry name" value="MCP_signal"/>
    <property type="match status" value="1"/>
</dbReference>
<dbReference type="SMART" id="SM00283">
    <property type="entry name" value="MA"/>
    <property type="match status" value="1"/>
</dbReference>
<dbReference type="RefSeq" id="WP_382228282.1">
    <property type="nucleotide sequence ID" value="NZ_JBHTCA010000038.1"/>
</dbReference>
<keyword evidence="5" id="KW-0472">Membrane</keyword>
<dbReference type="SUPFAM" id="SSF58104">
    <property type="entry name" value="Methyl-accepting chemotaxis protein (MCP) signaling domain"/>
    <property type="match status" value="1"/>
</dbReference>
<evidence type="ECO:0000256" key="4">
    <source>
        <dbReference type="SAM" id="MobiDB-lite"/>
    </source>
</evidence>
<feature type="compositionally biased region" description="Low complexity" evidence="4">
    <location>
        <begin position="256"/>
        <end position="267"/>
    </location>
</feature>
<dbReference type="PANTHER" id="PTHR43531">
    <property type="entry name" value="PROTEIN ICFG"/>
    <property type="match status" value="1"/>
</dbReference>
<keyword evidence="8" id="KW-1185">Reference proteome</keyword>
<feature type="transmembrane region" description="Helical" evidence="5">
    <location>
        <begin position="20"/>
        <end position="40"/>
    </location>
</feature>
<feature type="domain" description="Methyl-accepting transducer" evidence="6">
    <location>
        <begin position="232"/>
        <end position="461"/>
    </location>
</feature>
<dbReference type="PRINTS" id="PR00260">
    <property type="entry name" value="CHEMTRNSDUCR"/>
</dbReference>
<feature type="transmembrane region" description="Helical" evidence="5">
    <location>
        <begin position="47"/>
        <end position="66"/>
    </location>
</feature>
<feature type="region of interest" description="Disordered" evidence="4">
    <location>
        <begin position="482"/>
        <end position="543"/>
    </location>
</feature>
<keyword evidence="1" id="KW-0488">Methylation</keyword>
<organism evidence="7 8">
    <name type="scientific">Hydrogenophaga atypica</name>
    <dbReference type="NCBI Taxonomy" id="249409"/>
    <lineage>
        <taxon>Bacteria</taxon>
        <taxon>Pseudomonadati</taxon>
        <taxon>Pseudomonadota</taxon>
        <taxon>Betaproteobacteria</taxon>
        <taxon>Burkholderiales</taxon>
        <taxon>Comamonadaceae</taxon>
        <taxon>Hydrogenophaga</taxon>
    </lineage>
</organism>
<proteinExistence type="inferred from homology"/>
<dbReference type="Proteomes" id="UP001596501">
    <property type="component" value="Unassembled WGS sequence"/>
</dbReference>
<protein>
    <submittedName>
        <fullName evidence="7">Methyl-accepting chemotaxis protein</fullName>
    </submittedName>
</protein>
<evidence type="ECO:0000313" key="7">
    <source>
        <dbReference type="EMBL" id="MFC7411616.1"/>
    </source>
</evidence>
<gene>
    <name evidence="7" type="ORF">ACFQPB_22405</name>
</gene>
<feature type="region of interest" description="Disordered" evidence="4">
    <location>
        <begin position="244"/>
        <end position="272"/>
    </location>
</feature>
<evidence type="ECO:0000256" key="2">
    <source>
        <dbReference type="ARBA" id="ARBA00029447"/>
    </source>
</evidence>
<dbReference type="PANTHER" id="PTHR43531:SF14">
    <property type="entry name" value="METHYL-ACCEPTING CHEMOTAXIS PROTEIN I-RELATED"/>
    <property type="match status" value="1"/>
</dbReference>
<feature type="compositionally biased region" description="Polar residues" evidence="4">
    <location>
        <begin position="244"/>
        <end position="255"/>
    </location>
</feature>
<dbReference type="InterPro" id="IPR004090">
    <property type="entry name" value="Chemotax_Me-accpt_rcpt"/>
</dbReference>
<dbReference type="InterPro" id="IPR004089">
    <property type="entry name" value="MCPsignal_dom"/>
</dbReference>